<proteinExistence type="predicted"/>
<dbReference type="SMART" id="SM00487">
    <property type="entry name" value="DEXDc"/>
    <property type="match status" value="1"/>
</dbReference>
<dbReference type="EC" id="3.6.4.12" evidence="10"/>
<keyword evidence="1" id="KW-0547">Nucleotide-binding</keyword>
<keyword evidence="5" id="KW-0067">ATP-binding</keyword>
<keyword evidence="2" id="KW-0227">DNA damage</keyword>
<dbReference type="PROSITE" id="PS51192">
    <property type="entry name" value="HELICASE_ATP_BIND_1"/>
    <property type="match status" value="1"/>
</dbReference>
<organism evidence="10 11">
    <name type="scientific">Parvularcula maris</name>
    <dbReference type="NCBI Taxonomy" id="2965077"/>
    <lineage>
        <taxon>Bacteria</taxon>
        <taxon>Pseudomonadati</taxon>
        <taxon>Pseudomonadota</taxon>
        <taxon>Alphaproteobacteria</taxon>
        <taxon>Parvularculales</taxon>
        <taxon>Parvularculaceae</taxon>
        <taxon>Parvularcula</taxon>
    </lineage>
</organism>
<name>A0A9X2RHX0_9PROT</name>
<keyword evidence="6" id="KW-0238">DNA-binding</keyword>
<feature type="domain" description="Helicase ATP-binding" evidence="8">
    <location>
        <begin position="282"/>
        <end position="443"/>
    </location>
</feature>
<evidence type="ECO:0000256" key="1">
    <source>
        <dbReference type="ARBA" id="ARBA00022741"/>
    </source>
</evidence>
<dbReference type="InterPro" id="IPR012340">
    <property type="entry name" value="NA-bd_OB-fold"/>
</dbReference>
<dbReference type="RefSeq" id="WP_256619209.1">
    <property type="nucleotide sequence ID" value="NZ_JANIBC010000004.1"/>
</dbReference>
<sequence>MRPSILNPLFADLTALPGVGSKTAELFEKIAGPQVVDLLFRLPTGVIDRSFRPKIAETEDGMYAALTIKVDAHEPPPSDRPRSPYKVLCSDETGFVRLVFFRPRADWLHKQLPEGDTRIVSGKIEQYGSQRQIVHPDTIFDPEEGGDLPSAEPIYPMTAGLQAKTLLKANREALQRLPALPEWLRPDLIERERFPGFREAVTMAHHPETRLDLKADNPARRRLAYDEFLASQLALALIRTRQRALAGRSFKTGGELAKIARAALPFSLTGDQDKVLTEVREDLAAPRRMVRLVQGDVGSGKTVVGLLAALDVIEAGAQAAFMAPTEILARQHMETMEPLLEAAGVSAVLLTGRDKGEERRAKRRAVAEGFVQLAVGTHAIFSDDVEFADLGLAIIDEQHRFGVQQRLKLQEKGSGTDVLVMTATPIPRTLALTAYGDMDVSQIKEKPPGRKPVDTRAVPLAKLGQVTEAVGRAVQAGGQVYWVCPLVKTNDQFPATAAEERHAALRARFGETVELVHGRMKGPEKDVAVQRFSRGDAKILVATTVIEVGVNAPDATIIVIEHAERFGLAQLHQLRGRVGRGDKPGTCILLYGGAPGEMSENIKARLNVLRNSQDGFEIAEEDLRLRGSGDVLGTAQSGLPNFALANPSEHQSLLEVAATDARMVCEEDPELTSERGEALRVLLYLFRRDDAVKRLRSG</sequence>
<dbReference type="InterPro" id="IPR011545">
    <property type="entry name" value="DEAD/DEAH_box_helicase_dom"/>
</dbReference>
<dbReference type="Gene3D" id="2.40.50.140">
    <property type="entry name" value="Nucleic acid-binding proteins"/>
    <property type="match status" value="1"/>
</dbReference>
<protein>
    <submittedName>
        <fullName evidence="10">ATP-dependent DNA helicase RecG</fullName>
        <ecNumber evidence="10">3.6.4.12</ecNumber>
    </submittedName>
</protein>
<dbReference type="CDD" id="cd04488">
    <property type="entry name" value="RecG_wedge_OBF"/>
    <property type="match status" value="1"/>
</dbReference>
<dbReference type="Pfam" id="PF00271">
    <property type="entry name" value="Helicase_C"/>
    <property type="match status" value="1"/>
</dbReference>
<dbReference type="EMBL" id="JANIBC010000004">
    <property type="protein sequence ID" value="MCQ8185339.1"/>
    <property type="molecule type" value="Genomic_DNA"/>
</dbReference>
<comment type="caution">
    <text evidence="10">The sequence shown here is derived from an EMBL/GenBank/DDBJ whole genome shotgun (WGS) entry which is preliminary data.</text>
</comment>
<dbReference type="Pfam" id="PF00270">
    <property type="entry name" value="DEAD"/>
    <property type="match status" value="1"/>
</dbReference>
<evidence type="ECO:0000313" key="11">
    <source>
        <dbReference type="Proteomes" id="UP001142610"/>
    </source>
</evidence>
<dbReference type="PANTHER" id="PTHR47964:SF1">
    <property type="entry name" value="ATP-DEPENDENT DNA HELICASE HOMOLOG RECG, CHLOROPLASTIC"/>
    <property type="match status" value="1"/>
</dbReference>
<evidence type="ECO:0000259" key="9">
    <source>
        <dbReference type="PROSITE" id="PS51194"/>
    </source>
</evidence>
<feature type="domain" description="Helicase C-terminal" evidence="9">
    <location>
        <begin position="465"/>
        <end position="624"/>
    </location>
</feature>
<keyword evidence="11" id="KW-1185">Reference proteome</keyword>
<evidence type="ECO:0000256" key="7">
    <source>
        <dbReference type="ARBA" id="ARBA00023204"/>
    </source>
</evidence>
<reference evidence="10" key="1">
    <citation type="submission" date="2022-07" db="EMBL/GenBank/DDBJ databases">
        <title>Parvularcula maris sp. nov., an algicidal bacterium isolated from seawater.</title>
        <authorList>
            <person name="Li F."/>
        </authorList>
    </citation>
    <scope>NUCLEOTIDE SEQUENCE</scope>
    <source>
        <strain evidence="10">BGMRC 0090</strain>
    </source>
</reference>
<dbReference type="InterPro" id="IPR027417">
    <property type="entry name" value="P-loop_NTPase"/>
</dbReference>
<dbReference type="PANTHER" id="PTHR47964">
    <property type="entry name" value="ATP-DEPENDENT DNA HELICASE HOMOLOG RECG, CHLOROPLASTIC"/>
    <property type="match status" value="1"/>
</dbReference>
<evidence type="ECO:0000256" key="6">
    <source>
        <dbReference type="ARBA" id="ARBA00023125"/>
    </source>
</evidence>
<dbReference type="GO" id="GO:0005524">
    <property type="term" value="F:ATP binding"/>
    <property type="evidence" value="ECO:0007669"/>
    <property type="project" value="UniProtKB-KW"/>
</dbReference>
<dbReference type="Pfam" id="PF01336">
    <property type="entry name" value="tRNA_anti-codon"/>
    <property type="match status" value="1"/>
</dbReference>
<dbReference type="SUPFAM" id="SSF52540">
    <property type="entry name" value="P-loop containing nucleoside triphosphate hydrolases"/>
    <property type="match status" value="2"/>
</dbReference>
<accession>A0A9X2RHX0</accession>
<dbReference type="GO" id="GO:0003677">
    <property type="term" value="F:DNA binding"/>
    <property type="evidence" value="ECO:0007669"/>
    <property type="project" value="UniProtKB-KW"/>
</dbReference>
<dbReference type="SMART" id="SM00490">
    <property type="entry name" value="HELICc"/>
    <property type="match status" value="1"/>
</dbReference>
<dbReference type="NCBIfam" id="NF008168">
    <property type="entry name" value="PRK10917.2-2"/>
    <property type="match status" value="1"/>
</dbReference>
<evidence type="ECO:0000313" key="10">
    <source>
        <dbReference type="EMBL" id="MCQ8185339.1"/>
    </source>
</evidence>
<evidence type="ECO:0000259" key="8">
    <source>
        <dbReference type="PROSITE" id="PS51192"/>
    </source>
</evidence>
<dbReference type="GO" id="GO:0006281">
    <property type="term" value="P:DNA repair"/>
    <property type="evidence" value="ECO:0007669"/>
    <property type="project" value="UniProtKB-KW"/>
</dbReference>
<keyword evidence="3 10" id="KW-0378">Hydrolase</keyword>
<dbReference type="Proteomes" id="UP001142610">
    <property type="component" value="Unassembled WGS sequence"/>
</dbReference>
<dbReference type="NCBIfam" id="NF008164">
    <property type="entry name" value="PRK10917.1-2"/>
    <property type="match status" value="1"/>
</dbReference>
<dbReference type="InterPro" id="IPR045562">
    <property type="entry name" value="RecG_dom3_C"/>
</dbReference>
<evidence type="ECO:0000256" key="4">
    <source>
        <dbReference type="ARBA" id="ARBA00022806"/>
    </source>
</evidence>
<dbReference type="InterPro" id="IPR004365">
    <property type="entry name" value="NA-bd_OB_tRNA"/>
</dbReference>
<dbReference type="InterPro" id="IPR001650">
    <property type="entry name" value="Helicase_C-like"/>
</dbReference>
<dbReference type="PROSITE" id="PS51194">
    <property type="entry name" value="HELICASE_CTER"/>
    <property type="match status" value="1"/>
</dbReference>
<keyword evidence="7" id="KW-0234">DNA repair</keyword>
<dbReference type="GO" id="GO:0003678">
    <property type="term" value="F:DNA helicase activity"/>
    <property type="evidence" value="ECO:0007669"/>
    <property type="project" value="UniProtKB-EC"/>
</dbReference>
<evidence type="ECO:0000256" key="2">
    <source>
        <dbReference type="ARBA" id="ARBA00022763"/>
    </source>
</evidence>
<dbReference type="Pfam" id="PF19833">
    <property type="entry name" value="RecG_dom3_C"/>
    <property type="match status" value="1"/>
</dbReference>
<dbReference type="InterPro" id="IPR014001">
    <property type="entry name" value="Helicase_ATP-bd"/>
</dbReference>
<dbReference type="AlphaFoldDB" id="A0A9X2RHX0"/>
<evidence type="ECO:0000256" key="3">
    <source>
        <dbReference type="ARBA" id="ARBA00022801"/>
    </source>
</evidence>
<dbReference type="InterPro" id="IPR047112">
    <property type="entry name" value="RecG/Mfd"/>
</dbReference>
<evidence type="ECO:0000256" key="5">
    <source>
        <dbReference type="ARBA" id="ARBA00022840"/>
    </source>
</evidence>
<dbReference type="GO" id="GO:0016787">
    <property type="term" value="F:hydrolase activity"/>
    <property type="evidence" value="ECO:0007669"/>
    <property type="project" value="UniProtKB-KW"/>
</dbReference>
<dbReference type="SUPFAM" id="SSF50249">
    <property type="entry name" value="Nucleic acid-binding proteins"/>
    <property type="match status" value="1"/>
</dbReference>
<keyword evidence="4 10" id="KW-0347">Helicase</keyword>
<dbReference type="Gene3D" id="3.40.50.300">
    <property type="entry name" value="P-loop containing nucleotide triphosphate hydrolases"/>
    <property type="match status" value="2"/>
</dbReference>
<gene>
    <name evidence="10" type="primary">recG</name>
    <name evidence="10" type="ORF">NOG11_08030</name>
</gene>
<dbReference type="CDD" id="cd17992">
    <property type="entry name" value="DEXHc_RecG"/>
    <property type="match status" value="1"/>
</dbReference>